<dbReference type="Gene3D" id="3.40.50.2300">
    <property type="match status" value="1"/>
</dbReference>
<organism evidence="12 14">
    <name type="scientific">Candidatus Cryosericum hinesii</name>
    <dbReference type="NCBI Taxonomy" id="2290915"/>
    <lineage>
        <taxon>Bacteria</taxon>
        <taxon>Pseudomonadati</taxon>
        <taxon>Caldisericota/Cryosericota group</taxon>
        <taxon>Candidatus Cryosericota</taxon>
        <taxon>Candidatus Cryosericia</taxon>
        <taxon>Candidatus Cryosericales</taxon>
        <taxon>Candidatus Cryosericaceae</taxon>
        <taxon>Candidatus Cryosericum</taxon>
    </lineage>
</organism>
<reference evidence="13 14" key="1">
    <citation type="submission" date="2018-09" db="EMBL/GenBank/DDBJ databases">
        <title>Discovery and Ecogenomic Context for Candidatus Cryosericales, a Global Caldiserica Order Active in Thawing Permafrost.</title>
        <authorList>
            <person name="Martinez M.A."/>
            <person name="Woodcroft B.J."/>
            <person name="Ignacio Espinoza J.C."/>
            <person name="Zayed A."/>
            <person name="Singleton C.M."/>
            <person name="Boyd J."/>
            <person name="Li Y.-F."/>
            <person name="Purvine S."/>
            <person name="Maughan H."/>
            <person name="Hodgkins S.B."/>
            <person name="Anderson D."/>
            <person name="Sederholm M."/>
            <person name="Temperton B."/>
            <person name="Saleska S.R."/>
            <person name="Tyson G.W."/>
            <person name="Rich V.I."/>
        </authorList>
    </citation>
    <scope>NUCLEOTIDE SEQUENCE [LARGE SCALE GENOMIC DNA]</scope>
    <source>
        <strain evidence="11 13">SMC2</strain>
        <strain evidence="12 14">SMC3</strain>
    </source>
</reference>
<keyword evidence="13" id="KW-1185">Reference proteome</keyword>
<dbReference type="Proteomes" id="UP000266042">
    <property type="component" value="Unassembled WGS sequence"/>
</dbReference>
<dbReference type="InterPro" id="IPR002078">
    <property type="entry name" value="Sigma_54_int"/>
</dbReference>
<dbReference type="InterPro" id="IPR002197">
    <property type="entry name" value="HTH_Fis"/>
</dbReference>
<dbReference type="GO" id="GO:0000160">
    <property type="term" value="P:phosphorelay signal transduction system"/>
    <property type="evidence" value="ECO:0007669"/>
    <property type="project" value="UniProtKB-KW"/>
</dbReference>
<gene>
    <name evidence="11" type="ORF">SMC2_07610</name>
    <name evidence="12" type="ORF">SMC3_06150</name>
</gene>
<evidence type="ECO:0000256" key="4">
    <source>
        <dbReference type="ARBA" id="ARBA00023012"/>
    </source>
</evidence>
<dbReference type="FunFam" id="3.40.50.2300:FF:000018">
    <property type="entry name" value="DNA-binding transcriptional regulator NtrC"/>
    <property type="match status" value="1"/>
</dbReference>
<dbReference type="AlphaFoldDB" id="A0A398DC13"/>
<dbReference type="PROSITE" id="PS50045">
    <property type="entry name" value="SIGMA54_INTERACT_4"/>
    <property type="match status" value="1"/>
</dbReference>
<keyword evidence="5" id="KW-0805">Transcription regulation</keyword>
<dbReference type="RefSeq" id="WP_119088026.1">
    <property type="nucleotide sequence ID" value="NZ_QXIV01000047.1"/>
</dbReference>
<feature type="modified residue" description="4-aspartylphosphate" evidence="7">
    <location>
        <position position="56"/>
    </location>
</feature>
<dbReference type="EMBL" id="QXIW01000029">
    <property type="protein sequence ID" value="RIE12655.1"/>
    <property type="molecule type" value="Genomic_DNA"/>
</dbReference>
<dbReference type="InterPro" id="IPR025944">
    <property type="entry name" value="Sigma_54_int_dom_CS"/>
</dbReference>
<dbReference type="Gene3D" id="3.40.50.300">
    <property type="entry name" value="P-loop containing nucleotide triphosphate hydrolases"/>
    <property type="match status" value="1"/>
</dbReference>
<dbReference type="EMBL" id="QXIX01000055">
    <property type="protein sequence ID" value="RIE12459.1"/>
    <property type="molecule type" value="Genomic_DNA"/>
</dbReference>
<evidence type="ECO:0000256" key="8">
    <source>
        <dbReference type="SAM" id="MobiDB-lite"/>
    </source>
</evidence>
<dbReference type="SMART" id="SM00382">
    <property type="entry name" value="AAA"/>
    <property type="match status" value="1"/>
</dbReference>
<dbReference type="Pfam" id="PF00158">
    <property type="entry name" value="Sigma54_activat"/>
    <property type="match status" value="1"/>
</dbReference>
<evidence type="ECO:0000313" key="14">
    <source>
        <dbReference type="Proteomes" id="UP000266042"/>
    </source>
</evidence>
<dbReference type="InterPro" id="IPR027417">
    <property type="entry name" value="P-loop_NTPase"/>
</dbReference>
<dbReference type="Pfam" id="PF00072">
    <property type="entry name" value="Response_reg"/>
    <property type="match status" value="1"/>
</dbReference>
<dbReference type="Gene3D" id="1.10.8.60">
    <property type="match status" value="1"/>
</dbReference>
<evidence type="ECO:0000259" key="10">
    <source>
        <dbReference type="PROSITE" id="PS50110"/>
    </source>
</evidence>
<dbReference type="InterPro" id="IPR003593">
    <property type="entry name" value="AAA+_ATPase"/>
</dbReference>
<dbReference type="Pfam" id="PF02954">
    <property type="entry name" value="HTH_8"/>
    <property type="match status" value="1"/>
</dbReference>
<dbReference type="SUPFAM" id="SSF52540">
    <property type="entry name" value="P-loop containing nucleoside triphosphate hydrolases"/>
    <property type="match status" value="1"/>
</dbReference>
<dbReference type="CDD" id="cd00009">
    <property type="entry name" value="AAA"/>
    <property type="match status" value="1"/>
</dbReference>
<keyword evidence="1 7" id="KW-0597">Phosphoprotein</keyword>
<evidence type="ECO:0000259" key="9">
    <source>
        <dbReference type="PROSITE" id="PS50045"/>
    </source>
</evidence>
<dbReference type="FunFam" id="3.40.50.300:FF:000006">
    <property type="entry name" value="DNA-binding transcriptional regulator NtrC"/>
    <property type="match status" value="1"/>
</dbReference>
<keyword evidence="3" id="KW-0067">ATP-binding</keyword>
<dbReference type="GO" id="GO:0005524">
    <property type="term" value="F:ATP binding"/>
    <property type="evidence" value="ECO:0007669"/>
    <property type="project" value="UniProtKB-KW"/>
</dbReference>
<feature type="domain" description="Response regulatory" evidence="10">
    <location>
        <begin position="7"/>
        <end position="121"/>
    </location>
</feature>
<evidence type="ECO:0000313" key="11">
    <source>
        <dbReference type="EMBL" id="RIE12459.1"/>
    </source>
</evidence>
<feature type="compositionally biased region" description="Low complexity" evidence="8">
    <location>
        <begin position="407"/>
        <end position="421"/>
    </location>
</feature>
<dbReference type="GO" id="GO:0043565">
    <property type="term" value="F:sequence-specific DNA binding"/>
    <property type="evidence" value="ECO:0007669"/>
    <property type="project" value="InterPro"/>
</dbReference>
<evidence type="ECO:0000256" key="1">
    <source>
        <dbReference type="ARBA" id="ARBA00022553"/>
    </source>
</evidence>
<keyword evidence="6" id="KW-0804">Transcription</keyword>
<evidence type="ECO:0000256" key="6">
    <source>
        <dbReference type="ARBA" id="ARBA00023163"/>
    </source>
</evidence>
<dbReference type="InterPro" id="IPR011006">
    <property type="entry name" value="CheY-like_superfamily"/>
</dbReference>
<keyword evidence="2" id="KW-0547">Nucleotide-binding</keyword>
<dbReference type="PANTHER" id="PTHR32071">
    <property type="entry name" value="TRANSCRIPTIONAL REGULATORY PROTEIN"/>
    <property type="match status" value="1"/>
</dbReference>
<name>A0A398DC13_9BACT</name>
<evidence type="ECO:0000256" key="3">
    <source>
        <dbReference type="ARBA" id="ARBA00022840"/>
    </source>
</evidence>
<comment type="caution">
    <text evidence="12">The sequence shown here is derived from an EMBL/GenBank/DDBJ whole genome shotgun (WGS) entry which is preliminary data.</text>
</comment>
<dbReference type="GO" id="GO:0006355">
    <property type="term" value="P:regulation of DNA-templated transcription"/>
    <property type="evidence" value="ECO:0007669"/>
    <property type="project" value="InterPro"/>
</dbReference>
<evidence type="ECO:0000256" key="7">
    <source>
        <dbReference type="PROSITE-ProRule" id="PRU00169"/>
    </source>
</evidence>
<dbReference type="InterPro" id="IPR001789">
    <property type="entry name" value="Sig_transdc_resp-reg_receiver"/>
</dbReference>
<dbReference type="PROSITE" id="PS00675">
    <property type="entry name" value="SIGMA54_INTERACT_1"/>
    <property type="match status" value="1"/>
</dbReference>
<keyword evidence="4" id="KW-0902">Two-component regulatory system</keyword>
<dbReference type="SMART" id="SM00448">
    <property type="entry name" value="REC"/>
    <property type="match status" value="1"/>
</dbReference>
<dbReference type="PROSITE" id="PS50110">
    <property type="entry name" value="RESPONSE_REGULATORY"/>
    <property type="match status" value="1"/>
</dbReference>
<feature type="domain" description="Sigma-54 factor interaction" evidence="9">
    <location>
        <begin position="146"/>
        <end position="375"/>
    </location>
</feature>
<dbReference type="Proteomes" id="UP000265724">
    <property type="component" value="Unassembled WGS sequence"/>
</dbReference>
<accession>A0A398DC13</accession>
<dbReference type="InterPro" id="IPR058031">
    <property type="entry name" value="AAA_lid_NorR"/>
</dbReference>
<dbReference type="PROSITE" id="PS00688">
    <property type="entry name" value="SIGMA54_INTERACT_3"/>
    <property type="match status" value="1"/>
</dbReference>
<evidence type="ECO:0000256" key="2">
    <source>
        <dbReference type="ARBA" id="ARBA00022741"/>
    </source>
</evidence>
<dbReference type="SUPFAM" id="SSF46689">
    <property type="entry name" value="Homeodomain-like"/>
    <property type="match status" value="1"/>
</dbReference>
<dbReference type="SUPFAM" id="SSF52172">
    <property type="entry name" value="CheY-like"/>
    <property type="match status" value="1"/>
</dbReference>
<dbReference type="PRINTS" id="PR01590">
    <property type="entry name" value="HTHFIS"/>
</dbReference>
<dbReference type="InterPro" id="IPR025662">
    <property type="entry name" value="Sigma_54_int_dom_ATP-bd_1"/>
</dbReference>
<protein>
    <submittedName>
        <fullName evidence="12">Sigma-54-dependent Fis family transcriptional regulator</fullName>
    </submittedName>
</protein>
<evidence type="ECO:0000313" key="13">
    <source>
        <dbReference type="Proteomes" id="UP000265724"/>
    </source>
</evidence>
<feature type="region of interest" description="Disordered" evidence="8">
    <location>
        <begin position="396"/>
        <end position="425"/>
    </location>
</feature>
<evidence type="ECO:0000256" key="5">
    <source>
        <dbReference type="ARBA" id="ARBA00023015"/>
    </source>
</evidence>
<evidence type="ECO:0000313" key="12">
    <source>
        <dbReference type="EMBL" id="RIE12655.1"/>
    </source>
</evidence>
<proteinExistence type="predicted"/>
<dbReference type="InterPro" id="IPR009057">
    <property type="entry name" value="Homeodomain-like_sf"/>
</dbReference>
<dbReference type="Gene3D" id="1.10.10.60">
    <property type="entry name" value="Homeodomain-like"/>
    <property type="match status" value="1"/>
</dbReference>
<sequence>MKTLSKLILVVDDEENIRELLRESLEDEGYRVNVAKNGQEAVEKVKAISPDTVLMDVKMPVMSGMDAFLKIKESQPDLPVIFLTAFGSSDLAISAMKSGAYDYLTKPFDIDEVRIKVKRALELRELSFLSGRTRPEDLPVINSDELVGQSPLMQEVYKQIGKVASSDATVLVLGESGTGKELVAKAVHNNSHRKDGAFVVVNCAAIPENLLESELFGHEKGAFTDAFETHIGKFEQASSGTIFLDEIGDMSLPLQAKLLRILQDGGFERVGGREHLTSSARVIAATNQDLTRLVSERKFREDLFYRLNVITLRLPPLRDRRGDTVLLARHFLRKYTAKYGRDVTEIADQTLERLDAYEWPGNVRELENVIARAVIISQAHVLLPETVDLSSQPILHRREESSDPEGQPLAAQPAQPQPIAADGNGGLRLSDAIQQMEIDMIRKALHESGGNKTKAAQILGISRKSLFNKIRDYKLLDRNQ</sequence>
<dbReference type="Pfam" id="PF25601">
    <property type="entry name" value="AAA_lid_14"/>
    <property type="match status" value="1"/>
</dbReference>